<dbReference type="AlphaFoldDB" id="A0A5J6Z8I4"/>
<evidence type="ECO:0000256" key="2">
    <source>
        <dbReference type="SAM" id="Phobius"/>
    </source>
</evidence>
<reference evidence="5" key="1">
    <citation type="submission" date="2019-10" db="EMBL/GenBank/DDBJ databases">
        <title>Complete genome sequence of Corynebacterium urogenitalis DSM 108747, isolated from the genital tract of a cow.</title>
        <authorList>
            <person name="Ruckert C."/>
            <person name="Ballas P."/>
            <person name="Wagener K."/>
            <person name="Drillich M."/>
            <person name="Kaempfer P."/>
            <person name="Busse H.-J."/>
            <person name="Ehling-Schulz M."/>
        </authorList>
    </citation>
    <scope>NUCLEOTIDE SEQUENCE [LARGE SCALE GENOMIC DNA]</scope>
    <source>
        <strain evidence="5">LMM 1652</strain>
    </source>
</reference>
<evidence type="ECO:0000256" key="3">
    <source>
        <dbReference type="SAM" id="SignalP"/>
    </source>
</evidence>
<keyword evidence="2" id="KW-1133">Transmembrane helix</keyword>
<dbReference type="KEGG" id="cuo:CUROG_01190"/>
<name>A0A5J6Z8I4_9CORY</name>
<evidence type="ECO:0000313" key="4">
    <source>
        <dbReference type="EMBL" id="QFQ01639.1"/>
    </source>
</evidence>
<proteinExistence type="predicted"/>
<feature type="chain" id="PRO_5038569817" description="Secreted protein" evidence="3">
    <location>
        <begin position="21"/>
        <end position="160"/>
    </location>
</feature>
<evidence type="ECO:0000256" key="1">
    <source>
        <dbReference type="SAM" id="MobiDB-lite"/>
    </source>
</evidence>
<gene>
    <name evidence="4" type="ORF">CUROG_01190</name>
</gene>
<evidence type="ECO:0000313" key="5">
    <source>
        <dbReference type="Proteomes" id="UP000326711"/>
    </source>
</evidence>
<keyword evidence="5" id="KW-1185">Reference proteome</keyword>
<feature type="compositionally biased region" description="Polar residues" evidence="1">
    <location>
        <begin position="73"/>
        <end position="90"/>
    </location>
</feature>
<sequence precursor="true">MKNLRKAALAVATASAVAFAGTSVAGAQTEDENNALTQISSEGESSLAGNEEGESSLAGKEEAESAPADEEQGGSSLSSDEQSEDASGSSNFLSRIGKVLGADQYVNGAQLWGFQQGENLPPWAVLFKVGTIVGVIGTIAGAVIAGINGLKNMGLIKDGQ</sequence>
<dbReference type="RefSeq" id="WP_151902112.1">
    <property type="nucleotide sequence ID" value="NZ_CP045032.1"/>
</dbReference>
<feature type="compositionally biased region" description="Polar residues" evidence="1">
    <location>
        <begin position="34"/>
        <end position="48"/>
    </location>
</feature>
<feature type="signal peptide" evidence="3">
    <location>
        <begin position="1"/>
        <end position="20"/>
    </location>
</feature>
<feature type="transmembrane region" description="Helical" evidence="2">
    <location>
        <begin position="123"/>
        <end position="147"/>
    </location>
</feature>
<keyword evidence="2" id="KW-0812">Transmembrane</keyword>
<organism evidence="4 5">
    <name type="scientific">Corynebacterium urogenitale</name>
    <dbReference type="NCBI Taxonomy" id="2487892"/>
    <lineage>
        <taxon>Bacteria</taxon>
        <taxon>Bacillati</taxon>
        <taxon>Actinomycetota</taxon>
        <taxon>Actinomycetes</taxon>
        <taxon>Mycobacteriales</taxon>
        <taxon>Corynebacteriaceae</taxon>
        <taxon>Corynebacterium</taxon>
    </lineage>
</organism>
<feature type="region of interest" description="Disordered" evidence="1">
    <location>
        <begin position="24"/>
        <end position="90"/>
    </location>
</feature>
<keyword evidence="3" id="KW-0732">Signal</keyword>
<dbReference type="OrthoDB" id="10003220at2"/>
<dbReference type="EMBL" id="CP045032">
    <property type="protein sequence ID" value="QFQ01639.1"/>
    <property type="molecule type" value="Genomic_DNA"/>
</dbReference>
<accession>A0A5J6Z8I4</accession>
<dbReference type="Proteomes" id="UP000326711">
    <property type="component" value="Chromosome"/>
</dbReference>
<keyword evidence="2" id="KW-0472">Membrane</keyword>
<protein>
    <recommendedName>
        <fullName evidence="6">Secreted protein</fullName>
    </recommendedName>
</protein>
<evidence type="ECO:0008006" key="6">
    <source>
        <dbReference type="Google" id="ProtNLM"/>
    </source>
</evidence>